<dbReference type="EMBL" id="JANIEK010000055">
    <property type="protein sequence ID" value="MCT4796224.1"/>
    <property type="molecule type" value="Genomic_DNA"/>
</dbReference>
<protein>
    <submittedName>
        <fullName evidence="2">Uncharacterized protein</fullName>
    </submittedName>
</protein>
<dbReference type="RefSeq" id="WP_245175438.1">
    <property type="nucleotide sequence ID" value="NZ_JANIEK010000055.1"/>
</dbReference>
<keyword evidence="1" id="KW-0472">Membrane</keyword>
<name>A0ABT2L1M9_9BACL</name>
<keyword evidence="1" id="KW-1133">Transmembrane helix</keyword>
<feature type="transmembrane region" description="Helical" evidence="1">
    <location>
        <begin position="36"/>
        <end position="59"/>
    </location>
</feature>
<keyword evidence="3" id="KW-1185">Reference proteome</keyword>
<comment type="caution">
    <text evidence="2">The sequence shown here is derived from an EMBL/GenBank/DDBJ whole genome shotgun (WGS) entry which is preliminary data.</text>
</comment>
<evidence type="ECO:0000313" key="2">
    <source>
        <dbReference type="EMBL" id="MCT4796224.1"/>
    </source>
</evidence>
<feature type="transmembrane region" description="Helical" evidence="1">
    <location>
        <begin position="150"/>
        <end position="166"/>
    </location>
</feature>
<evidence type="ECO:0000313" key="3">
    <source>
        <dbReference type="Proteomes" id="UP001206821"/>
    </source>
</evidence>
<accession>A0ABT2L1M9</accession>
<gene>
    <name evidence="2" type="ORF">NQG31_11760</name>
</gene>
<feature type="transmembrane region" description="Helical" evidence="1">
    <location>
        <begin position="66"/>
        <end position="87"/>
    </location>
</feature>
<dbReference type="Proteomes" id="UP001206821">
    <property type="component" value="Unassembled WGS sequence"/>
</dbReference>
<feature type="transmembrane region" description="Helical" evidence="1">
    <location>
        <begin position="178"/>
        <end position="197"/>
    </location>
</feature>
<keyword evidence="1" id="KW-0812">Transmembrane</keyword>
<proteinExistence type="predicted"/>
<feature type="transmembrane region" description="Helical" evidence="1">
    <location>
        <begin position="93"/>
        <end position="114"/>
    </location>
</feature>
<reference evidence="2 3" key="1">
    <citation type="submission" date="2022-07" db="EMBL/GenBank/DDBJ databases">
        <title>Genomic and pangenome structural analysis of the polyextremophile Exiguobacterium.</title>
        <authorList>
            <person name="Shen L."/>
        </authorList>
    </citation>
    <scope>NUCLEOTIDE SEQUENCE [LARGE SCALE GENOMIC DNA]</scope>
    <source>
        <strain evidence="2 3">12_1</strain>
    </source>
</reference>
<feature type="transmembrane region" description="Helical" evidence="1">
    <location>
        <begin position="209"/>
        <end position="229"/>
    </location>
</feature>
<feature type="transmembrane region" description="Helical" evidence="1">
    <location>
        <begin position="126"/>
        <end position="144"/>
    </location>
</feature>
<organism evidence="2 3">
    <name type="scientific">Exiguobacterium alkaliphilum</name>
    <dbReference type="NCBI Taxonomy" id="1428684"/>
    <lineage>
        <taxon>Bacteria</taxon>
        <taxon>Bacillati</taxon>
        <taxon>Bacillota</taxon>
        <taxon>Bacilli</taxon>
        <taxon>Bacillales</taxon>
        <taxon>Bacillales Family XII. Incertae Sedis</taxon>
        <taxon>Exiguobacterium</taxon>
    </lineage>
</organism>
<sequence length="243" mass="27229">MKNIFVLLTIVSALSSQILPQILFLAVMAQGEGASRVIPFMIFYVASMSGLLVWIYVVGRIGSKRTFLLALFVLVIGLGCWYLPFAWGVEVSAFFIGVGSIGVGTMMTTILSQLKELSPQKEGGSSLPLVILLVAWVVLFSYALTRSNDLAVLFFIISLSLPWLFVRKLPLTREATWTFSTTLFLRAFLVVTVFTLLSRLVSLLEGTRGYLEIFFLTLLLVSYMVWLLLQRKTRNYVTTKSTR</sequence>
<evidence type="ECO:0000256" key="1">
    <source>
        <dbReference type="SAM" id="Phobius"/>
    </source>
</evidence>